<evidence type="ECO:0000256" key="2">
    <source>
        <dbReference type="ARBA" id="ARBA00022603"/>
    </source>
</evidence>
<evidence type="ECO:0000256" key="4">
    <source>
        <dbReference type="ARBA" id="ARBA00022691"/>
    </source>
</evidence>
<proteinExistence type="inferred from homology"/>
<sequence>MIMIDSATSGHRLPVMLIRTPGVYRPQTDTWLLAAALAEAALPPGGRVVDVCSGTGALALRAGLCGAASVTAIDISRAASVSTWLNCRLRGVDVEVLRGDFETAVADREFDVLLANPPYVPARCDRRVRGRARAWHAGSDGRAFLDRLCARTPDLLARDGTALIVHSVVADPDLTMTQLRRGGLKAAVVARTTVPFGPVMRRCAAHLVEQGLIQPGQQDEELVVIRADKTRK</sequence>
<dbReference type="GO" id="GO:0032259">
    <property type="term" value="P:methylation"/>
    <property type="evidence" value="ECO:0007669"/>
    <property type="project" value="UniProtKB-KW"/>
</dbReference>
<evidence type="ECO:0000313" key="6">
    <source>
        <dbReference type="EMBL" id="QIS07522.1"/>
    </source>
</evidence>
<name>A0A6G9Y2U7_NOCBR</name>
<evidence type="ECO:0000256" key="3">
    <source>
        <dbReference type="ARBA" id="ARBA00022679"/>
    </source>
</evidence>
<evidence type="ECO:0000313" key="7">
    <source>
        <dbReference type="Proteomes" id="UP000501705"/>
    </source>
</evidence>
<accession>A0A6G9Y2U7</accession>
<dbReference type="GO" id="GO:0008276">
    <property type="term" value="F:protein methyltransferase activity"/>
    <property type="evidence" value="ECO:0007669"/>
    <property type="project" value="TreeGrafter"/>
</dbReference>
<dbReference type="GO" id="GO:0008170">
    <property type="term" value="F:N-methyltransferase activity"/>
    <property type="evidence" value="ECO:0007669"/>
    <property type="project" value="UniProtKB-ARBA"/>
</dbReference>
<dbReference type="InterPro" id="IPR002052">
    <property type="entry name" value="DNA_methylase_N6_adenine_CS"/>
</dbReference>
<dbReference type="InterPro" id="IPR007848">
    <property type="entry name" value="Small_mtfrase_dom"/>
</dbReference>
<evidence type="ECO:0000256" key="1">
    <source>
        <dbReference type="ARBA" id="ARBA00006149"/>
    </source>
</evidence>
<dbReference type="PANTHER" id="PTHR45875:SF1">
    <property type="entry name" value="METHYLTRANSFERASE N6AMT1"/>
    <property type="match status" value="1"/>
</dbReference>
<protein>
    <submittedName>
        <fullName evidence="6">Methyltransferase</fullName>
    </submittedName>
</protein>
<reference evidence="6 7" key="1">
    <citation type="journal article" date="2019" name="ACS Chem. Biol.">
        <title>Identification and Mobilization of a Cryptic Antibiotic Biosynthesis Gene Locus from a Human-Pathogenic Nocardia Isolate.</title>
        <authorList>
            <person name="Herisse M."/>
            <person name="Ishida K."/>
            <person name="Porter J.L."/>
            <person name="Howden B."/>
            <person name="Hertweck C."/>
            <person name="Stinear T.P."/>
            <person name="Pidot S.J."/>
        </authorList>
    </citation>
    <scope>NUCLEOTIDE SEQUENCE [LARGE SCALE GENOMIC DNA]</scope>
    <source>
        <strain evidence="6 7">AUSMDU00024985</strain>
    </source>
</reference>
<comment type="similarity">
    <text evidence="1">Belongs to the eukaryotic/archaeal PrmC-related family.</text>
</comment>
<keyword evidence="3 6" id="KW-0808">Transferase</keyword>
<organism evidence="6 7">
    <name type="scientific">Nocardia brasiliensis</name>
    <dbReference type="NCBI Taxonomy" id="37326"/>
    <lineage>
        <taxon>Bacteria</taxon>
        <taxon>Bacillati</taxon>
        <taxon>Actinomycetota</taxon>
        <taxon>Actinomycetes</taxon>
        <taxon>Mycobacteriales</taxon>
        <taxon>Nocardiaceae</taxon>
        <taxon>Nocardia</taxon>
    </lineage>
</organism>
<evidence type="ECO:0000259" key="5">
    <source>
        <dbReference type="Pfam" id="PF05175"/>
    </source>
</evidence>
<dbReference type="EMBL" id="CP046171">
    <property type="protein sequence ID" value="QIS07522.1"/>
    <property type="molecule type" value="Genomic_DNA"/>
</dbReference>
<dbReference type="GO" id="GO:0003676">
    <property type="term" value="F:nucleic acid binding"/>
    <property type="evidence" value="ECO:0007669"/>
    <property type="project" value="InterPro"/>
</dbReference>
<dbReference type="GO" id="GO:0008757">
    <property type="term" value="F:S-adenosylmethionine-dependent methyltransferase activity"/>
    <property type="evidence" value="ECO:0007669"/>
    <property type="project" value="TreeGrafter"/>
</dbReference>
<dbReference type="GO" id="GO:0035657">
    <property type="term" value="C:eRF1 methyltransferase complex"/>
    <property type="evidence" value="ECO:0007669"/>
    <property type="project" value="TreeGrafter"/>
</dbReference>
<keyword evidence="2 6" id="KW-0489">Methyltransferase</keyword>
<dbReference type="InterPro" id="IPR004557">
    <property type="entry name" value="PrmC-related"/>
</dbReference>
<dbReference type="PROSITE" id="PS00092">
    <property type="entry name" value="N6_MTASE"/>
    <property type="match status" value="1"/>
</dbReference>
<keyword evidence="4" id="KW-0949">S-adenosyl-L-methionine</keyword>
<dbReference type="InterPro" id="IPR052190">
    <property type="entry name" value="Euk-Arch_PrmC-MTase"/>
</dbReference>
<dbReference type="NCBIfam" id="TIGR00537">
    <property type="entry name" value="hemK_rel_arch"/>
    <property type="match status" value="1"/>
</dbReference>
<feature type="domain" description="Methyltransferase small" evidence="5">
    <location>
        <begin position="29"/>
        <end position="120"/>
    </location>
</feature>
<dbReference type="InterPro" id="IPR029063">
    <property type="entry name" value="SAM-dependent_MTases_sf"/>
</dbReference>
<gene>
    <name evidence="6" type="ORF">F5X71_19120</name>
</gene>
<dbReference type="Gene3D" id="3.40.50.150">
    <property type="entry name" value="Vaccinia Virus protein VP39"/>
    <property type="match status" value="1"/>
</dbReference>
<dbReference type="PANTHER" id="PTHR45875">
    <property type="entry name" value="METHYLTRANSFERASE N6AMT1"/>
    <property type="match status" value="1"/>
</dbReference>
<dbReference type="Pfam" id="PF05175">
    <property type="entry name" value="MTS"/>
    <property type="match status" value="1"/>
</dbReference>
<dbReference type="Proteomes" id="UP000501705">
    <property type="component" value="Chromosome"/>
</dbReference>
<dbReference type="SUPFAM" id="SSF53335">
    <property type="entry name" value="S-adenosyl-L-methionine-dependent methyltransferases"/>
    <property type="match status" value="1"/>
</dbReference>
<dbReference type="AlphaFoldDB" id="A0A6G9Y2U7"/>
<dbReference type="CDD" id="cd02440">
    <property type="entry name" value="AdoMet_MTases"/>
    <property type="match status" value="1"/>
</dbReference>